<proteinExistence type="predicted"/>
<keyword evidence="2" id="KW-0808">Transferase</keyword>
<dbReference type="GO" id="GO:0008080">
    <property type="term" value="F:N-acetyltransferase activity"/>
    <property type="evidence" value="ECO:0007669"/>
    <property type="project" value="TreeGrafter"/>
</dbReference>
<dbReference type="SUPFAM" id="SSF55729">
    <property type="entry name" value="Acyl-CoA N-acyltransferases (Nat)"/>
    <property type="match status" value="1"/>
</dbReference>
<dbReference type="PANTHER" id="PTHR42919:SF20">
    <property type="entry name" value="GCN5-RELATED N-ACETYLTRANSFERASE 10, CHLOROPLASTIC"/>
    <property type="match status" value="1"/>
</dbReference>
<reference evidence="2" key="1">
    <citation type="journal article" date="2020" name="mSystems">
        <title>Genome- and Community-Level Interaction Insights into Carbon Utilization and Element Cycling Functions of Hydrothermarchaeota in Hydrothermal Sediment.</title>
        <authorList>
            <person name="Zhou Z."/>
            <person name="Liu Y."/>
            <person name="Xu W."/>
            <person name="Pan J."/>
            <person name="Luo Z.H."/>
            <person name="Li M."/>
        </authorList>
    </citation>
    <scope>NUCLEOTIDE SEQUENCE [LARGE SCALE GENOMIC DNA]</scope>
    <source>
        <strain evidence="2">SpSt-548</strain>
    </source>
</reference>
<gene>
    <name evidence="2" type="ORF">ENT08_10020</name>
</gene>
<dbReference type="EMBL" id="DSXI01000594">
    <property type="protein sequence ID" value="HGS06047.1"/>
    <property type="molecule type" value="Genomic_DNA"/>
</dbReference>
<dbReference type="InterPro" id="IPR051556">
    <property type="entry name" value="N-term/lysine_N-AcTrnsfr"/>
</dbReference>
<protein>
    <submittedName>
        <fullName evidence="2">N-acetyltransferase</fullName>
    </submittedName>
</protein>
<dbReference type="PROSITE" id="PS51186">
    <property type="entry name" value="GNAT"/>
    <property type="match status" value="1"/>
</dbReference>
<organism evidence="2">
    <name type="scientific">Desulfobacca acetoxidans</name>
    <dbReference type="NCBI Taxonomy" id="60893"/>
    <lineage>
        <taxon>Bacteria</taxon>
        <taxon>Pseudomonadati</taxon>
        <taxon>Thermodesulfobacteriota</taxon>
        <taxon>Desulfobaccia</taxon>
        <taxon>Desulfobaccales</taxon>
        <taxon>Desulfobaccaceae</taxon>
        <taxon>Desulfobacca</taxon>
    </lineage>
</organism>
<comment type="caution">
    <text evidence="2">The sequence shown here is derived from an EMBL/GenBank/DDBJ whole genome shotgun (WGS) entry which is preliminary data.</text>
</comment>
<dbReference type="Pfam" id="PF13508">
    <property type="entry name" value="Acetyltransf_7"/>
    <property type="match status" value="1"/>
</dbReference>
<dbReference type="GO" id="GO:0007064">
    <property type="term" value="P:mitotic sister chromatid cohesion"/>
    <property type="evidence" value="ECO:0007669"/>
    <property type="project" value="TreeGrafter"/>
</dbReference>
<dbReference type="InterPro" id="IPR000182">
    <property type="entry name" value="GNAT_dom"/>
</dbReference>
<dbReference type="Gene3D" id="3.40.630.30">
    <property type="match status" value="1"/>
</dbReference>
<feature type="domain" description="N-acetyltransferase" evidence="1">
    <location>
        <begin position="14"/>
        <end position="158"/>
    </location>
</feature>
<evidence type="ECO:0000313" key="2">
    <source>
        <dbReference type="EMBL" id="HGS06047.1"/>
    </source>
</evidence>
<evidence type="ECO:0000259" key="1">
    <source>
        <dbReference type="PROSITE" id="PS51186"/>
    </source>
</evidence>
<dbReference type="CDD" id="cd04301">
    <property type="entry name" value="NAT_SF"/>
    <property type="match status" value="1"/>
</dbReference>
<dbReference type="PANTHER" id="PTHR42919">
    <property type="entry name" value="N-ALPHA-ACETYLTRANSFERASE"/>
    <property type="match status" value="1"/>
</dbReference>
<dbReference type="AlphaFoldDB" id="A0A7V4LDV9"/>
<dbReference type="GO" id="GO:0031415">
    <property type="term" value="C:NatA complex"/>
    <property type="evidence" value="ECO:0007669"/>
    <property type="project" value="TreeGrafter"/>
</dbReference>
<name>A0A7V4LDV9_9BACT</name>
<sequence length="159" mass="17729">MPQILAEPAREIAIGTRPALLRDLPQVLAIERLTFGGQWDYHQFRASLEDVFLVAVDGATAEIVGFVIACCCLVSRRGLISRIAVHPAYQGRGIATRLLTEAFRGLKKKGLVEVDLDVDILKAGARHLYEKLGFRVVSLFSPDIEDDESFYLMRKKLDS</sequence>
<accession>A0A7V4LDV9</accession>
<dbReference type="InterPro" id="IPR016181">
    <property type="entry name" value="Acyl_CoA_acyltransferase"/>
</dbReference>